<evidence type="ECO:0000313" key="2">
    <source>
        <dbReference type="EMBL" id="EAW11455.1"/>
    </source>
</evidence>
<organism evidence="2 3">
    <name type="scientific">Aspergillus clavatus (strain ATCC 1007 / CBS 513.65 / DSM 816 / NCTC 3887 / NRRL 1 / QM 1276 / 107)</name>
    <dbReference type="NCBI Taxonomy" id="344612"/>
    <lineage>
        <taxon>Eukaryota</taxon>
        <taxon>Fungi</taxon>
        <taxon>Dikarya</taxon>
        <taxon>Ascomycota</taxon>
        <taxon>Pezizomycotina</taxon>
        <taxon>Eurotiomycetes</taxon>
        <taxon>Eurotiomycetidae</taxon>
        <taxon>Eurotiales</taxon>
        <taxon>Aspergillaceae</taxon>
        <taxon>Aspergillus</taxon>
        <taxon>Aspergillus subgen. Fumigati</taxon>
    </lineage>
</organism>
<keyword evidence="3" id="KW-1185">Reference proteome</keyword>
<dbReference type="Proteomes" id="UP000006701">
    <property type="component" value="Unassembled WGS sequence"/>
</dbReference>
<accession>A1CF06</accession>
<dbReference type="RefSeq" id="XP_001272881.1">
    <property type="nucleotide sequence ID" value="XM_001272880.1"/>
</dbReference>
<name>A1CF06_ASPCL</name>
<dbReference type="EMBL" id="DS027052">
    <property type="protein sequence ID" value="EAW11455.1"/>
    <property type="molecule type" value="Genomic_DNA"/>
</dbReference>
<sequence>MLEYHRSQDIKQRGWEPKVRSPDGDTEEQVDVPQALEYYEVHNNGRRGFNRWSTEINMR</sequence>
<dbReference type="GeneID" id="4705119"/>
<gene>
    <name evidence="2" type="ORF">ACLA_091530</name>
</gene>
<dbReference type="HOGENOM" id="CLU_2960300_0_0_1"/>
<feature type="region of interest" description="Disordered" evidence="1">
    <location>
        <begin position="1"/>
        <end position="31"/>
    </location>
</feature>
<dbReference type="AlphaFoldDB" id="A1CF06"/>
<dbReference type="KEGG" id="act:ACLA_091530"/>
<dbReference type="VEuPathDB" id="FungiDB:ACLA_091530"/>
<evidence type="ECO:0000256" key="1">
    <source>
        <dbReference type="SAM" id="MobiDB-lite"/>
    </source>
</evidence>
<feature type="compositionally biased region" description="Basic and acidic residues" evidence="1">
    <location>
        <begin position="1"/>
        <end position="23"/>
    </location>
</feature>
<evidence type="ECO:0000313" key="3">
    <source>
        <dbReference type="Proteomes" id="UP000006701"/>
    </source>
</evidence>
<protein>
    <submittedName>
        <fullName evidence="2">Uncharacterized protein</fullName>
    </submittedName>
</protein>
<proteinExistence type="predicted"/>
<reference evidence="2 3" key="1">
    <citation type="journal article" date="2008" name="PLoS Genet.">
        <title>Genomic islands in the pathogenic filamentous fungus Aspergillus fumigatus.</title>
        <authorList>
            <person name="Fedorova N.D."/>
            <person name="Khaldi N."/>
            <person name="Joardar V.S."/>
            <person name="Maiti R."/>
            <person name="Amedeo P."/>
            <person name="Anderson M.J."/>
            <person name="Crabtree J."/>
            <person name="Silva J.C."/>
            <person name="Badger J.H."/>
            <person name="Albarraq A."/>
            <person name="Angiuoli S."/>
            <person name="Bussey H."/>
            <person name="Bowyer P."/>
            <person name="Cotty P.J."/>
            <person name="Dyer P.S."/>
            <person name="Egan A."/>
            <person name="Galens K."/>
            <person name="Fraser-Liggett C.M."/>
            <person name="Haas B.J."/>
            <person name="Inman J.M."/>
            <person name="Kent R."/>
            <person name="Lemieux S."/>
            <person name="Malavazi I."/>
            <person name="Orvis J."/>
            <person name="Roemer T."/>
            <person name="Ronning C.M."/>
            <person name="Sundaram J.P."/>
            <person name="Sutton G."/>
            <person name="Turner G."/>
            <person name="Venter J.C."/>
            <person name="White O.R."/>
            <person name="Whitty B.R."/>
            <person name="Youngman P."/>
            <person name="Wolfe K.H."/>
            <person name="Goldman G.H."/>
            <person name="Wortman J.R."/>
            <person name="Jiang B."/>
            <person name="Denning D.W."/>
            <person name="Nierman W.C."/>
        </authorList>
    </citation>
    <scope>NUCLEOTIDE SEQUENCE [LARGE SCALE GENOMIC DNA]</scope>
    <source>
        <strain evidence="3">ATCC 1007 / CBS 513.65 / DSM 816 / NCTC 3887 / NRRL 1</strain>
    </source>
</reference>